<keyword evidence="2" id="KW-0238">DNA-binding</keyword>
<dbReference type="SUPFAM" id="SSF46689">
    <property type="entry name" value="Homeodomain-like"/>
    <property type="match status" value="2"/>
</dbReference>
<dbReference type="PROSITE" id="PS01124">
    <property type="entry name" value="HTH_ARAC_FAMILY_2"/>
    <property type="match status" value="1"/>
</dbReference>
<evidence type="ECO:0000259" key="4">
    <source>
        <dbReference type="PROSITE" id="PS01124"/>
    </source>
</evidence>
<comment type="caution">
    <text evidence="5">The sequence shown here is derived from an EMBL/GenBank/DDBJ whole genome shotgun (WGS) entry which is preliminary data.</text>
</comment>
<dbReference type="AlphaFoldDB" id="A0A644W1N1"/>
<name>A0A644W1N1_9ZZZZ</name>
<dbReference type="Gene3D" id="1.10.10.60">
    <property type="entry name" value="Homeodomain-like"/>
    <property type="match status" value="2"/>
</dbReference>
<dbReference type="PANTHER" id="PTHR43280:SF2">
    <property type="entry name" value="HTH-TYPE TRANSCRIPTIONAL REGULATOR EXSA"/>
    <property type="match status" value="1"/>
</dbReference>
<accession>A0A644W1N1</accession>
<dbReference type="GO" id="GO:0043565">
    <property type="term" value="F:sequence-specific DNA binding"/>
    <property type="evidence" value="ECO:0007669"/>
    <property type="project" value="InterPro"/>
</dbReference>
<organism evidence="5">
    <name type="scientific">bioreactor metagenome</name>
    <dbReference type="NCBI Taxonomy" id="1076179"/>
    <lineage>
        <taxon>unclassified sequences</taxon>
        <taxon>metagenomes</taxon>
        <taxon>ecological metagenomes</taxon>
    </lineage>
</organism>
<dbReference type="SMART" id="SM00342">
    <property type="entry name" value="HTH_ARAC"/>
    <property type="match status" value="1"/>
</dbReference>
<keyword evidence="1" id="KW-0805">Transcription regulation</keyword>
<dbReference type="EMBL" id="VSSQ01000567">
    <property type="protein sequence ID" value="MPL97644.1"/>
    <property type="molecule type" value="Genomic_DNA"/>
</dbReference>
<evidence type="ECO:0000313" key="5">
    <source>
        <dbReference type="EMBL" id="MPL97644.1"/>
    </source>
</evidence>
<evidence type="ECO:0000256" key="2">
    <source>
        <dbReference type="ARBA" id="ARBA00023125"/>
    </source>
</evidence>
<reference evidence="5" key="1">
    <citation type="submission" date="2019-08" db="EMBL/GenBank/DDBJ databases">
        <authorList>
            <person name="Kucharzyk K."/>
            <person name="Murdoch R.W."/>
            <person name="Higgins S."/>
            <person name="Loffler F."/>
        </authorList>
    </citation>
    <scope>NUCLEOTIDE SEQUENCE</scope>
</reference>
<dbReference type="InterPro" id="IPR009057">
    <property type="entry name" value="Homeodomain-like_sf"/>
</dbReference>
<feature type="domain" description="HTH araC/xylS-type" evidence="4">
    <location>
        <begin position="80"/>
        <end position="178"/>
    </location>
</feature>
<sequence length="179" mass="21203">MNEKEICSSLQEELCAFMKRNAINFPGNDALLQEITQRVLSAMHETERHKLSRFLKLFNRRANTLSPEFTKVIRYDRRLMKAMEHIEKNFDKELPLPRMADYVGLAKETLCRMFHSQLSVTYTTYVNNIRIEKSIPLLLYSDYTISDIAYQCGFNSNHYFNRTFRKVKGVSPGMFRRRN</sequence>
<dbReference type="PRINTS" id="PR00032">
    <property type="entry name" value="HTHARAC"/>
</dbReference>
<protein>
    <submittedName>
        <fullName evidence="5">HTH-type transcriptional activator RhaS</fullName>
    </submittedName>
</protein>
<dbReference type="PANTHER" id="PTHR43280">
    <property type="entry name" value="ARAC-FAMILY TRANSCRIPTIONAL REGULATOR"/>
    <property type="match status" value="1"/>
</dbReference>
<dbReference type="InterPro" id="IPR018060">
    <property type="entry name" value="HTH_AraC"/>
</dbReference>
<keyword evidence="3" id="KW-0804">Transcription</keyword>
<dbReference type="InterPro" id="IPR018062">
    <property type="entry name" value="HTH_AraC-typ_CS"/>
</dbReference>
<evidence type="ECO:0000256" key="1">
    <source>
        <dbReference type="ARBA" id="ARBA00023015"/>
    </source>
</evidence>
<gene>
    <name evidence="5" type="primary">rhaS_32</name>
    <name evidence="5" type="ORF">SDC9_43836</name>
</gene>
<evidence type="ECO:0000256" key="3">
    <source>
        <dbReference type="ARBA" id="ARBA00023163"/>
    </source>
</evidence>
<dbReference type="Pfam" id="PF12833">
    <property type="entry name" value="HTH_18"/>
    <property type="match status" value="1"/>
</dbReference>
<dbReference type="InterPro" id="IPR020449">
    <property type="entry name" value="Tscrpt_reg_AraC-type_HTH"/>
</dbReference>
<dbReference type="GO" id="GO:0003700">
    <property type="term" value="F:DNA-binding transcription factor activity"/>
    <property type="evidence" value="ECO:0007669"/>
    <property type="project" value="InterPro"/>
</dbReference>
<dbReference type="PROSITE" id="PS00041">
    <property type="entry name" value="HTH_ARAC_FAMILY_1"/>
    <property type="match status" value="1"/>
</dbReference>
<proteinExistence type="predicted"/>